<accession>A0A840VAU2</accession>
<name>A0A840VAU2_9BACT</name>
<proteinExistence type="predicted"/>
<dbReference type="EMBL" id="JACHFD010000005">
    <property type="protein sequence ID" value="MBB5351060.1"/>
    <property type="molecule type" value="Genomic_DNA"/>
</dbReference>
<keyword evidence="2" id="KW-1185">Reference proteome</keyword>
<comment type="caution">
    <text evidence="1">The sequence shown here is derived from an EMBL/GenBank/DDBJ whole genome shotgun (WGS) entry which is preliminary data.</text>
</comment>
<dbReference type="AlphaFoldDB" id="A0A840VAU2"/>
<evidence type="ECO:0000313" key="2">
    <source>
        <dbReference type="Proteomes" id="UP000557717"/>
    </source>
</evidence>
<protein>
    <submittedName>
        <fullName evidence="1">Uncharacterized protein</fullName>
    </submittedName>
</protein>
<gene>
    <name evidence="1" type="ORF">HNR46_001294</name>
</gene>
<dbReference type="RefSeq" id="WP_184016904.1">
    <property type="nucleotide sequence ID" value="NZ_JACHFD010000005.1"/>
</dbReference>
<sequence length="286" mass="30049">MSAHVTEVHVAKFTLSGGGFPLRRDPLISDYPDTLFLFDFANTYSIPDGDPVAGKVIKDLSANNLSATISAPDVGLTLAGGGIDFSGTGTVRDFGIELPASVSAAIYDGGQDFIIVGYFKLPTVANWPAPSTGLSGGLFSLCRGATSYVTHPELVLLAFTTSAGSLFGRRQTALNAYETMNPGTIRDLHAGLVAQVSVRRQGTTTTLRIRSSGGTSESVATGADNTVDFSSAKLGIGNFGQFSNSFATRDGFRLFRGHAHLFPSGFDAVAMLEAEYARNIARGVFS</sequence>
<evidence type="ECO:0000313" key="1">
    <source>
        <dbReference type="EMBL" id="MBB5351060.1"/>
    </source>
</evidence>
<dbReference type="Proteomes" id="UP000557717">
    <property type="component" value="Unassembled WGS sequence"/>
</dbReference>
<reference evidence="1 2" key="1">
    <citation type="submission" date="2020-08" db="EMBL/GenBank/DDBJ databases">
        <title>Genomic Encyclopedia of Type Strains, Phase IV (KMG-IV): sequencing the most valuable type-strain genomes for metagenomic binning, comparative biology and taxonomic classification.</title>
        <authorList>
            <person name="Goeker M."/>
        </authorList>
    </citation>
    <scope>NUCLEOTIDE SEQUENCE [LARGE SCALE GENOMIC DNA]</scope>
    <source>
        <strain evidence="1 2">YC6886</strain>
    </source>
</reference>
<organism evidence="1 2">
    <name type="scientific">Haloferula luteola</name>
    <dbReference type="NCBI Taxonomy" id="595692"/>
    <lineage>
        <taxon>Bacteria</taxon>
        <taxon>Pseudomonadati</taxon>
        <taxon>Verrucomicrobiota</taxon>
        <taxon>Verrucomicrobiia</taxon>
        <taxon>Verrucomicrobiales</taxon>
        <taxon>Verrucomicrobiaceae</taxon>
        <taxon>Haloferula</taxon>
    </lineage>
</organism>